<evidence type="ECO:0000256" key="1">
    <source>
        <dbReference type="ARBA" id="ARBA00022573"/>
    </source>
</evidence>
<dbReference type="NCBIfam" id="TIGR00312">
    <property type="entry name" value="cbiD"/>
    <property type="match status" value="1"/>
</dbReference>
<dbReference type="PANTHER" id="PTHR35863">
    <property type="entry name" value="COBALT-PRECORRIN-5B C(1)-METHYLTRANSFERASE"/>
    <property type="match status" value="1"/>
</dbReference>
<keyword evidence="4 5" id="KW-0949">S-adenosyl-L-methionine</keyword>
<dbReference type="UniPathway" id="UPA00148">
    <property type="reaction ID" value="UER00227"/>
</dbReference>
<keyword evidence="1 5" id="KW-0169">Cobalamin biosynthesis</keyword>
<proteinExistence type="inferred from homology"/>
<accession>A0A5K7Z7Z9</accession>
<dbReference type="Gene3D" id="3.30.2110.10">
    <property type="entry name" value="CbiD-like"/>
    <property type="match status" value="1"/>
</dbReference>
<evidence type="ECO:0000256" key="4">
    <source>
        <dbReference type="ARBA" id="ARBA00022691"/>
    </source>
</evidence>
<dbReference type="PIRSF" id="PIRSF026782">
    <property type="entry name" value="CbiD"/>
    <property type="match status" value="1"/>
</dbReference>
<comment type="similarity">
    <text evidence="5">Belongs to the CbiD family.</text>
</comment>
<dbReference type="EC" id="2.1.1.195" evidence="5"/>
<comment type="pathway">
    <text evidence="5">Cofactor biosynthesis; adenosylcobalamin biosynthesis; cob(II)yrinate a,c-diamide from sirohydrochlorin (anaerobic route): step 6/10.</text>
</comment>
<dbReference type="Pfam" id="PF01888">
    <property type="entry name" value="CbiD"/>
    <property type="match status" value="1"/>
</dbReference>
<organism evidence="6 7">
    <name type="scientific">Desulfosarcina widdelii</name>
    <dbReference type="NCBI Taxonomy" id="947919"/>
    <lineage>
        <taxon>Bacteria</taxon>
        <taxon>Pseudomonadati</taxon>
        <taxon>Thermodesulfobacteriota</taxon>
        <taxon>Desulfobacteria</taxon>
        <taxon>Desulfobacterales</taxon>
        <taxon>Desulfosarcinaceae</taxon>
        <taxon>Desulfosarcina</taxon>
    </lineage>
</organism>
<dbReference type="EMBL" id="AP021875">
    <property type="protein sequence ID" value="BBO75983.1"/>
    <property type="molecule type" value="Genomic_DNA"/>
</dbReference>
<dbReference type="InterPro" id="IPR036074">
    <property type="entry name" value="CbiD_sf"/>
</dbReference>
<dbReference type="PANTHER" id="PTHR35863:SF1">
    <property type="entry name" value="COBALT-PRECORRIN-5B C(1)-METHYLTRANSFERASE"/>
    <property type="match status" value="1"/>
</dbReference>
<reference evidence="6 7" key="1">
    <citation type="submission" date="2019-11" db="EMBL/GenBank/DDBJ databases">
        <title>Comparative genomics of hydrocarbon-degrading Desulfosarcina strains.</title>
        <authorList>
            <person name="Watanabe M."/>
            <person name="Kojima H."/>
            <person name="Fukui M."/>
        </authorList>
    </citation>
    <scope>NUCLEOTIDE SEQUENCE [LARGE SCALE GENOMIC DNA]</scope>
    <source>
        <strain evidence="6 7">PP31</strain>
    </source>
</reference>
<dbReference type="SUPFAM" id="SSF111342">
    <property type="entry name" value="CbiD-like"/>
    <property type="match status" value="1"/>
</dbReference>
<dbReference type="AlphaFoldDB" id="A0A5K7Z7Z9"/>
<protein>
    <recommendedName>
        <fullName evidence="5">Cobalt-precorrin-5B C(1)-methyltransferase</fullName>
        <ecNumber evidence="5">2.1.1.195</ecNumber>
    </recommendedName>
    <alternativeName>
        <fullName evidence="5">Cobalt-precorrin-6A synthase</fullName>
    </alternativeName>
</protein>
<evidence type="ECO:0000313" key="6">
    <source>
        <dbReference type="EMBL" id="BBO75983.1"/>
    </source>
</evidence>
<evidence type="ECO:0000256" key="3">
    <source>
        <dbReference type="ARBA" id="ARBA00022679"/>
    </source>
</evidence>
<evidence type="ECO:0000313" key="7">
    <source>
        <dbReference type="Proteomes" id="UP000427769"/>
    </source>
</evidence>
<comment type="function">
    <text evidence="5">Catalyzes the methylation of C-1 in cobalt-precorrin-5B to form cobalt-precorrin-6A.</text>
</comment>
<dbReference type="GO" id="GO:0019251">
    <property type="term" value="P:anaerobic cobalamin biosynthetic process"/>
    <property type="evidence" value="ECO:0007669"/>
    <property type="project" value="UniProtKB-UniRule"/>
</dbReference>
<dbReference type="KEGG" id="dwd:DSCW_34000"/>
<dbReference type="OrthoDB" id="6439987at2"/>
<sequence>MGRKRQKHLRSGFTTGTAAAAATKAALLFLLDGQAPSSVRVALLNGDALDIAVHACERIDEESVVCSVIKDAGDDPDITHGAEIAARVSWRATTADPSVVISGGNGVGKVTKPGLEVPPGQPAINPGPRKMIRQSALEAMQSHRRPGFVETVIEIPEGEELARNTLNARLGIIGGISILGTTGIVRPMSHDAYVATIRSALSVARASGLNQVVFTTGRRTERFAQNLWPRFPEESFVQIGDFFARSMAMAVEHGFETVNLAIMFGKAVKMAQKIPHTHASSARMTLEALARWAKERTGDSGLAGRIAEANTARHAFEYIKDDHPGVIEKVGREVVRAADHFAGGKIRVGAVIFDFDGGLKFKAVR</sequence>
<comment type="catalytic activity">
    <reaction evidence="5">
        <text>Co-precorrin-5B + S-adenosyl-L-methionine = Co-precorrin-6A + S-adenosyl-L-homocysteine</text>
        <dbReference type="Rhea" id="RHEA:26285"/>
        <dbReference type="ChEBI" id="CHEBI:57856"/>
        <dbReference type="ChEBI" id="CHEBI:59789"/>
        <dbReference type="ChEBI" id="CHEBI:60063"/>
        <dbReference type="ChEBI" id="CHEBI:60064"/>
        <dbReference type="EC" id="2.1.1.195"/>
    </reaction>
</comment>
<keyword evidence="7" id="KW-1185">Reference proteome</keyword>
<gene>
    <name evidence="5 6" type="primary">cbiD</name>
    <name evidence="6" type="ORF">DSCW_34000</name>
</gene>
<evidence type="ECO:0000256" key="2">
    <source>
        <dbReference type="ARBA" id="ARBA00022603"/>
    </source>
</evidence>
<dbReference type="RefSeq" id="WP_155304850.1">
    <property type="nucleotide sequence ID" value="NZ_AP021875.1"/>
</dbReference>
<dbReference type="NCBIfam" id="NF000849">
    <property type="entry name" value="PRK00075.1-1"/>
    <property type="match status" value="1"/>
</dbReference>
<dbReference type="Proteomes" id="UP000427769">
    <property type="component" value="Chromosome"/>
</dbReference>
<dbReference type="GO" id="GO:0032259">
    <property type="term" value="P:methylation"/>
    <property type="evidence" value="ECO:0007669"/>
    <property type="project" value="UniProtKB-KW"/>
</dbReference>
<dbReference type="InterPro" id="IPR002748">
    <property type="entry name" value="CbiD"/>
</dbReference>
<keyword evidence="3 5" id="KW-0808">Transferase</keyword>
<evidence type="ECO:0000256" key="5">
    <source>
        <dbReference type="HAMAP-Rule" id="MF_00787"/>
    </source>
</evidence>
<dbReference type="HAMAP" id="MF_00787">
    <property type="entry name" value="CbiD"/>
    <property type="match status" value="1"/>
</dbReference>
<dbReference type="GO" id="GO:0043780">
    <property type="term" value="F:cobalt-precorrin-5B C1-methyltransferase activity"/>
    <property type="evidence" value="ECO:0007669"/>
    <property type="project" value="RHEA"/>
</dbReference>
<name>A0A5K7Z7Z9_9BACT</name>
<keyword evidence="2 5" id="KW-0489">Methyltransferase</keyword>